<accession>A0A2G1MD48</accession>
<dbReference type="InterPro" id="IPR058227">
    <property type="entry name" value="RSP_7527-like"/>
</dbReference>
<protein>
    <submittedName>
        <fullName evidence="1">Uncharacterized protein</fullName>
    </submittedName>
</protein>
<dbReference type="AlphaFoldDB" id="A0A2G1MD48"/>
<reference evidence="1 2" key="1">
    <citation type="submission" date="2017-08" db="EMBL/GenBank/DDBJ databases">
        <title>Draft Genome Sequence of Loktanella cinnabarina Strain XM1, Isolated from Coastal Surface Water.</title>
        <authorList>
            <person name="Ma R."/>
            <person name="Wang J."/>
            <person name="Wang Q."/>
            <person name="Ma Z."/>
            <person name="Li J."/>
            <person name="Chen L."/>
        </authorList>
    </citation>
    <scope>NUCLEOTIDE SEQUENCE [LARGE SCALE GENOMIC DNA]</scope>
    <source>
        <strain evidence="1 2">XM1</strain>
    </source>
</reference>
<dbReference type="EMBL" id="NQWH01000031">
    <property type="protein sequence ID" value="PHP26647.1"/>
    <property type="molecule type" value="Genomic_DNA"/>
</dbReference>
<evidence type="ECO:0000313" key="2">
    <source>
        <dbReference type="Proteomes" id="UP000221860"/>
    </source>
</evidence>
<organism evidence="1 2">
    <name type="scientific">Limimaricola cinnabarinus</name>
    <dbReference type="NCBI Taxonomy" id="1125964"/>
    <lineage>
        <taxon>Bacteria</taxon>
        <taxon>Pseudomonadati</taxon>
        <taxon>Pseudomonadota</taxon>
        <taxon>Alphaproteobacteria</taxon>
        <taxon>Rhodobacterales</taxon>
        <taxon>Paracoccaceae</taxon>
        <taxon>Limimaricola</taxon>
    </lineage>
</organism>
<dbReference type="Proteomes" id="UP000221860">
    <property type="component" value="Unassembled WGS sequence"/>
</dbReference>
<comment type="caution">
    <text evidence="1">The sequence shown here is derived from an EMBL/GenBank/DDBJ whole genome shotgun (WGS) entry which is preliminary data.</text>
</comment>
<dbReference type="NCBIfam" id="NF046098">
    <property type="entry name" value="RSP_7527_fam"/>
    <property type="match status" value="1"/>
</dbReference>
<keyword evidence="2" id="KW-1185">Reference proteome</keyword>
<sequence length="65" mass="6938">MKLSDVPDELVMTQNDLYARPTQAEIEAVMSEARQLRAAHVAGVFRAVARKLRGLTVGGKASAAA</sequence>
<name>A0A2G1MD48_9RHOB</name>
<gene>
    <name evidence="1" type="ORF">CJ301_15340</name>
</gene>
<evidence type="ECO:0000313" key="1">
    <source>
        <dbReference type="EMBL" id="PHP26647.1"/>
    </source>
</evidence>
<proteinExistence type="predicted"/>